<proteinExistence type="inferred from homology"/>
<dbReference type="SUPFAM" id="SSF51735">
    <property type="entry name" value="NAD(P)-binding Rossmann-fold domains"/>
    <property type="match status" value="1"/>
</dbReference>
<dbReference type="Gene3D" id="3.40.50.720">
    <property type="entry name" value="NAD(P)-binding Rossmann-like Domain"/>
    <property type="match status" value="1"/>
</dbReference>
<dbReference type="SMART" id="SM00822">
    <property type="entry name" value="PKS_KR"/>
    <property type="match status" value="1"/>
</dbReference>
<reference evidence="3 4" key="1">
    <citation type="submission" date="2019-08" db="EMBL/GenBank/DDBJ databases">
        <title>Amphibian skin-associated Pigmentiphaga: genome sequence and occurrence across geography and hosts.</title>
        <authorList>
            <person name="Bletz M.C."/>
            <person name="Bunk B."/>
            <person name="Sproeer C."/>
            <person name="Biwer P."/>
            <person name="Reiter S."/>
            <person name="Rabemananjara F.C.E."/>
            <person name="Schulz S."/>
            <person name="Overmann J."/>
            <person name="Vences M."/>
        </authorList>
    </citation>
    <scope>NUCLEOTIDE SEQUENCE [LARGE SCALE GENOMIC DNA]</scope>
    <source>
        <strain evidence="3 4">Mada1488</strain>
    </source>
</reference>
<dbReference type="InterPro" id="IPR002347">
    <property type="entry name" value="SDR_fam"/>
</dbReference>
<dbReference type="GO" id="GO:0032787">
    <property type="term" value="P:monocarboxylic acid metabolic process"/>
    <property type="evidence" value="ECO:0007669"/>
    <property type="project" value="UniProtKB-ARBA"/>
</dbReference>
<dbReference type="AlphaFoldDB" id="A0A5C0AYS6"/>
<dbReference type="PANTHER" id="PTHR42879:SF2">
    <property type="entry name" value="3-OXOACYL-[ACYL-CARRIER-PROTEIN] REDUCTASE FABG"/>
    <property type="match status" value="1"/>
</dbReference>
<dbReference type="PRINTS" id="PR00081">
    <property type="entry name" value="GDHRDH"/>
</dbReference>
<keyword evidence="4" id="KW-1185">Reference proteome</keyword>
<dbReference type="KEGG" id="pacr:FXN63_06715"/>
<sequence length="266" mass="27894">MNSPATNSSSFSEPTSQQRVALVTGGAVGLGAAISKRLARDGFTVLVADIDDKAADATAAEIIAAQGQASSLHMDVGSAESIAEAFAEITERYGRCDVLVNNAGISNITAFLDVDLDRWNRTMQINVTGTLLCSQHAARLMRTRSWGRIINISSISGIRAGAGRTSYGTSKAAAIGLTKQMAIELAQYGITANSVAPGPVDTPMTRELHSDKTRESYVRGIPAKRYATPEEIAGAVAYFTTDDAAYVNGHVLPVDGGFVAAGLLEI</sequence>
<evidence type="ECO:0000256" key="1">
    <source>
        <dbReference type="ARBA" id="ARBA00006484"/>
    </source>
</evidence>
<dbReference type="GO" id="GO:0047936">
    <property type="term" value="F:glucose 1-dehydrogenase [NAD(P)+] activity"/>
    <property type="evidence" value="ECO:0007669"/>
    <property type="project" value="UniProtKB-EC"/>
</dbReference>
<dbReference type="EMBL" id="CP043046">
    <property type="protein sequence ID" value="QEI05567.1"/>
    <property type="molecule type" value="Genomic_DNA"/>
</dbReference>
<dbReference type="NCBIfam" id="NF009466">
    <property type="entry name" value="PRK12826.1-2"/>
    <property type="match status" value="1"/>
</dbReference>
<dbReference type="InterPro" id="IPR050259">
    <property type="entry name" value="SDR"/>
</dbReference>
<dbReference type="PANTHER" id="PTHR42879">
    <property type="entry name" value="3-OXOACYL-(ACYL-CARRIER-PROTEIN) REDUCTASE"/>
    <property type="match status" value="1"/>
</dbReference>
<dbReference type="PROSITE" id="PS00061">
    <property type="entry name" value="ADH_SHORT"/>
    <property type="match status" value="1"/>
</dbReference>
<dbReference type="EC" id="1.1.1.47" evidence="3"/>
<evidence type="ECO:0000259" key="2">
    <source>
        <dbReference type="SMART" id="SM00822"/>
    </source>
</evidence>
<evidence type="ECO:0000313" key="4">
    <source>
        <dbReference type="Proteomes" id="UP000325161"/>
    </source>
</evidence>
<dbReference type="InterPro" id="IPR057326">
    <property type="entry name" value="KR_dom"/>
</dbReference>
<dbReference type="FunFam" id="3.40.50.720:FF:000084">
    <property type="entry name" value="Short-chain dehydrogenase reductase"/>
    <property type="match status" value="1"/>
</dbReference>
<gene>
    <name evidence="3" type="ORF">FXN63_06715</name>
</gene>
<feature type="domain" description="Ketoreductase" evidence="2">
    <location>
        <begin position="19"/>
        <end position="198"/>
    </location>
</feature>
<organism evidence="3 4">
    <name type="scientific">Pigmentiphaga aceris</name>
    <dbReference type="NCBI Taxonomy" id="1940612"/>
    <lineage>
        <taxon>Bacteria</taxon>
        <taxon>Pseudomonadati</taxon>
        <taxon>Pseudomonadota</taxon>
        <taxon>Betaproteobacteria</taxon>
        <taxon>Burkholderiales</taxon>
        <taxon>Alcaligenaceae</taxon>
        <taxon>Pigmentiphaga</taxon>
    </lineage>
</organism>
<dbReference type="InterPro" id="IPR036291">
    <property type="entry name" value="NAD(P)-bd_dom_sf"/>
</dbReference>
<accession>A0A5C0AYS6</accession>
<evidence type="ECO:0000313" key="3">
    <source>
        <dbReference type="EMBL" id="QEI05567.1"/>
    </source>
</evidence>
<dbReference type="Pfam" id="PF13561">
    <property type="entry name" value="adh_short_C2"/>
    <property type="match status" value="1"/>
</dbReference>
<dbReference type="NCBIfam" id="NF005559">
    <property type="entry name" value="PRK07231.1"/>
    <property type="match status" value="1"/>
</dbReference>
<name>A0A5C0AYS6_9BURK</name>
<dbReference type="InterPro" id="IPR020904">
    <property type="entry name" value="Sc_DH/Rdtase_CS"/>
</dbReference>
<keyword evidence="3" id="KW-0560">Oxidoreductase</keyword>
<dbReference type="PRINTS" id="PR00080">
    <property type="entry name" value="SDRFAMILY"/>
</dbReference>
<dbReference type="Proteomes" id="UP000325161">
    <property type="component" value="Chromosome"/>
</dbReference>
<dbReference type="RefSeq" id="WP_148813908.1">
    <property type="nucleotide sequence ID" value="NZ_CP043046.1"/>
</dbReference>
<protein>
    <submittedName>
        <fullName evidence="3">Glucose 1-dehydrogenase</fullName>
        <ecNumber evidence="3">1.1.1.47</ecNumber>
    </submittedName>
</protein>
<comment type="similarity">
    <text evidence="1">Belongs to the short-chain dehydrogenases/reductases (SDR) family.</text>
</comment>
<dbReference type="OrthoDB" id="9806974at2"/>